<evidence type="ECO:0000259" key="4">
    <source>
        <dbReference type="PROSITE" id="PS52004"/>
    </source>
</evidence>
<keyword evidence="1" id="KW-0808">Transferase</keyword>
<reference evidence="5 6" key="1">
    <citation type="submission" date="2015-02" db="EMBL/GenBank/DDBJ databases">
        <authorList>
            <person name="Ju K.-S."/>
            <person name="Doroghazi J.R."/>
            <person name="Metcalf W."/>
        </authorList>
    </citation>
    <scope>NUCLEOTIDE SEQUENCE [LARGE SCALE GENOMIC DNA]</scope>
    <source>
        <strain evidence="5 6">ATCC 31215</strain>
    </source>
</reference>
<evidence type="ECO:0000256" key="1">
    <source>
        <dbReference type="ARBA" id="ARBA00022679"/>
    </source>
</evidence>
<dbReference type="GO" id="GO:0004312">
    <property type="term" value="F:fatty acid synthase activity"/>
    <property type="evidence" value="ECO:0007669"/>
    <property type="project" value="TreeGrafter"/>
</dbReference>
<feature type="domain" description="Ketosynthase family 3 (KS3)" evidence="4">
    <location>
        <begin position="1"/>
        <end position="218"/>
    </location>
</feature>
<keyword evidence="3" id="KW-0012">Acyltransferase</keyword>
<dbReference type="Pfam" id="PF02801">
    <property type="entry name" value="Ketoacyl-synt_C"/>
    <property type="match status" value="1"/>
</dbReference>
<feature type="non-terminal residue" evidence="5">
    <location>
        <position position="218"/>
    </location>
</feature>
<dbReference type="EMBL" id="JZKH01000288">
    <property type="protein sequence ID" value="KJS57739.1"/>
    <property type="molecule type" value="Genomic_DNA"/>
</dbReference>
<dbReference type="PANTHER" id="PTHR43775:SF51">
    <property type="entry name" value="INACTIVE PHENOLPHTHIOCEROL SYNTHESIS POLYKETIDE SYNTHASE TYPE I PKS1-RELATED"/>
    <property type="match status" value="1"/>
</dbReference>
<dbReference type="InterPro" id="IPR018201">
    <property type="entry name" value="Ketoacyl_synth_AS"/>
</dbReference>
<dbReference type="RefSeq" id="WP_045706099.1">
    <property type="nucleotide sequence ID" value="NZ_JZKH01000288.1"/>
</dbReference>
<dbReference type="SMART" id="SM00825">
    <property type="entry name" value="PKS_KS"/>
    <property type="match status" value="1"/>
</dbReference>
<evidence type="ECO:0000313" key="6">
    <source>
        <dbReference type="Proteomes" id="UP000033699"/>
    </source>
</evidence>
<evidence type="ECO:0000313" key="5">
    <source>
        <dbReference type="EMBL" id="KJS57739.1"/>
    </source>
</evidence>
<sequence>QRLLLETSWEVFERAGIPVDALRGSDTGVFVGAATPGYIVGTQRGPQGAEGYTLTGASGSVVSGRIAYTYGLEGPAITVDTACSSSLVALHWACRALRAGECSLALVGGATVMTVPGMFVEFSRQRGLAPDGRCKAFAAEADGTGWAEGVGVLLLERLSEARRNGHRVLAVVCGSAVNQDGASNGLTAPNGPSQRRVIRAALTAAGLTADQVDAVEAH</sequence>
<dbReference type="PROSITE" id="PS00606">
    <property type="entry name" value="KS3_1"/>
    <property type="match status" value="1"/>
</dbReference>
<evidence type="ECO:0000256" key="3">
    <source>
        <dbReference type="ARBA" id="ARBA00023315"/>
    </source>
</evidence>
<dbReference type="Gene3D" id="3.40.47.10">
    <property type="match status" value="1"/>
</dbReference>
<gene>
    <name evidence="5" type="ORF">VM95_37865</name>
</gene>
<dbReference type="Proteomes" id="UP000033699">
    <property type="component" value="Unassembled WGS sequence"/>
</dbReference>
<dbReference type="PANTHER" id="PTHR43775">
    <property type="entry name" value="FATTY ACID SYNTHASE"/>
    <property type="match status" value="1"/>
</dbReference>
<organism evidence="5 6">
    <name type="scientific">Streptomyces rubellomurinus (strain ATCC 31215)</name>
    <dbReference type="NCBI Taxonomy" id="359131"/>
    <lineage>
        <taxon>Bacteria</taxon>
        <taxon>Bacillati</taxon>
        <taxon>Actinomycetota</taxon>
        <taxon>Actinomycetes</taxon>
        <taxon>Kitasatosporales</taxon>
        <taxon>Streptomycetaceae</taxon>
        <taxon>Streptomyces</taxon>
    </lineage>
</organism>
<accession>A0A0F2T3C4</accession>
<keyword evidence="2" id="KW-0511">Multifunctional enzyme</keyword>
<dbReference type="Pfam" id="PF00109">
    <property type="entry name" value="ketoacyl-synt"/>
    <property type="match status" value="1"/>
</dbReference>
<feature type="non-terminal residue" evidence="5">
    <location>
        <position position="1"/>
    </location>
</feature>
<evidence type="ECO:0000256" key="2">
    <source>
        <dbReference type="ARBA" id="ARBA00023268"/>
    </source>
</evidence>
<dbReference type="GO" id="GO:0004315">
    <property type="term" value="F:3-oxoacyl-[acyl-carrier-protein] synthase activity"/>
    <property type="evidence" value="ECO:0007669"/>
    <property type="project" value="InterPro"/>
</dbReference>
<comment type="caution">
    <text evidence="5">The sequence shown here is derived from an EMBL/GenBank/DDBJ whole genome shotgun (WGS) entry which is preliminary data.</text>
</comment>
<dbReference type="InterPro" id="IPR014031">
    <property type="entry name" value="Ketoacyl_synth_C"/>
</dbReference>
<keyword evidence="6" id="KW-1185">Reference proteome</keyword>
<dbReference type="PROSITE" id="PS52004">
    <property type="entry name" value="KS3_2"/>
    <property type="match status" value="1"/>
</dbReference>
<protein>
    <recommendedName>
        <fullName evidence="4">Ketosynthase family 3 (KS3) domain-containing protein</fullName>
    </recommendedName>
</protein>
<dbReference type="CDD" id="cd00833">
    <property type="entry name" value="PKS"/>
    <property type="match status" value="1"/>
</dbReference>
<name>A0A0F2T3C4_STRR3</name>
<dbReference type="PATRIC" id="fig|359131.3.peg.3649"/>
<dbReference type="GO" id="GO:0006633">
    <property type="term" value="P:fatty acid biosynthetic process"/>
    <property type="evidence" value="ECO:0007669"/>
    <property type="project" value="InterPro"/>
</dbReference>
<proteinExistence type="predicted"/>
<dbReference type="InterPro" id="IPR014030">
    <property type="entry name" value="Ketoacyl_synth_N"/>
</dbReference>
<dbReference type="AlphaFoldDB" id="A0A0F2T3C4"/>
<dbReference type="InterPro" id="IPR050091">
    <property type="entry name" value="PKS_NRPS_Biosynth_Enz"/>
</dbReference>
<dbReference type="InterPro" id="IPR016039">
    <property type="entry name" value="Thiolase-like"/>
</dbReference>
<dbReference type="SUPFAM" id="SSF53901">
    <property type="entry name" value="Thiolase-like"/>
    <property type="match status" value="1"/>
</dbReference>
<dbReference type="InterPro" id="IPR020841">
    <property type="entry name" value="PKS_Beta-ketoAc_synthase_dom"/>
</dbReference>